<proteinExistence type="predicted"/>
<dbReference type="InterPro" id="IPR012341">
    <property type="entry name" value="6hp_glycosidase-like_sf"/>
</dbReference>
<reference evidence="6" key="1">
    <citation type="journal article" date="2019" name="Int. J. Syst. Evol. Microbiol.">
        <title>The Global Catalogue of Microorganisms (GCM) 10K type strain sequencing project: providing services to taxonomists for standard genome sequencing and annotation.</title>
        <authorList>
            <consortium name="The Broad Institute Genomics Platform"/>
            <consortium name="The Broad Institute Genome Sequencing Center for Infectious Disease"/>
            <person name="Wu L."/>
            <person name="Ma J."/>
        </authorList>
    </citation>
    <scope>NUCLEOTIDE SEQUENCE [LARGE SCALE GENOMIC DNA]</scope>
    <source>
        <strain evidence="6">CGMCC 1.15795</strain>
    </source>
</reference>
<keyword evidence="5" id="KW-0378">Hydrolase</keyword>
<organism evidence="5 6">
    <name type="scientific">Hymenobacter bucti</name>
    <dbReference type="NCBI Taxonomy" id="1844114"/>
    <lineage>
        <taxon>Bacteria</taxon>
        <taxon>Pseudomonadati</taxon>
        <taxon>Bacteroidota</taxon>
        <taxon>Cytophagia</taxon>
        <taxon>Cytophagales</taxon>
        <taxon>Hymenobacteraceae</taxon>
        <taxon>Hymenobacter</taxon>
    </lineage>
</organism>
<dbReference type="PIRSF" id="PIRSF007663">
    <property type="entry name" value="UCP007663"/>
    <property type="match status" value="1"/>
</dbReference>
<dbReference type="InterPro" id="IPR016518">
    <property type="entry name" value="Alpha-L-fucosidase"/>
</dbReference>
<dbReference type="SUPFAM" id="SSF48208">
    <property type="entry name" value="Six-hairpin glycosidases"/>
    <property type="match status" value="1"/>
</dbReference>
<dbReference type="RefSeq" id="WP_382313625.1">
    <property type="nucleotide sequence ID" value="NZ_JBHUFD010000003.1"/>
</dbReference>
<dbReference type="EMBL" id="JBHUFD010000003">
    <property type="protein sequence ID" value="MFD1873109.1"/>
    <property type="molecule type" value="Genomic_DNA"/>
</dbReference>
<feature type="signal peptide" evidence="1">
    <location>
        <begin position="1"/>
        <end position="31"/>
    </location>
</feature>
<dbReference type="PANTHER" id="PTHR31084">
    <property type="entry name" value="ALPHA-L-FUCOSIDASE 2"/>
    <property type="match status" value="1"/>
</dbReference>
<feature type="domain" description="Glycosyl hydrolase family 95 catalytic" evidence="4">
    <location>
        <begin position="320"/>
        <end position="737"/>
    </location>
</feature>
<evidence type="ECO:0000313" key="5">
    <source>
        <dbReference type="EMBL" id="MFD1873109.1"/>
    </source>
</evidence>
<evidence type="ECO:0000259" key="3">
    <source>
        <dbReference type="Pfam" id="PF21307"/>
    </source>
</evidence>
<name>A0ABW4QUA3_9BACT</name>
<dbReference type="Pfam" id="PF22124">
    <property type="entry name" value="Glyco_hydro_95_cat"/>
    <property type="match status" value="1"/>
</dbReference>
<evidence type="ECO:0000259" key="4">
    <source>
        <dbReference type="Pfam" id="PF22124"/>
    </source>
</evidence>
<sequence length="857" mass="92841">MMLPRLLARQLPALGGCLTLLLGLAARPAQAQTPAAGKLWYKQPARQWVEALPLGNGRLGAMLFGGAEQELLQLNESSLWSGGPARPGINPGAAAVLPQVRQALLQDQDYGRADRLTRQMQGLYSESYLPLGDVRLRQDLGGQAPADYYRDLDLNTATATTRFTAGGVRYERTAFASAPDKVLVLRLTSSQPGKLSFDVATRSQLRYRVAAAAPAELVVRGKAPARVDPSYYNRPGRPPEVYADTSGCNGMRFEYRLRALTKQGTVTADTAGLHVRGATEVVLLVSAATSFNGFDKCPDSQGLNEDALAAAALREAAGRSYETLRRRHLADYQALFNRATLTLGGPGALAGGPALATDERLRAYTAGAADAGLEALYFQFGRYLLISASRPGGPPANLQGIWNKELRAPWSSNYTININTQMNYWPAEATGLSELHQPLLDWLPGLAQTGRTTAREFYGARGWVAHHNSDIWALSNPVGDRGQGDPVWANWYMGGNWLCRHLWEHYLYTGDQAFLRRAYPIMKSAAQFSLDWLVEDGKGHLVTAPSTTPENKFKDAAGREQGVSVGTTMDLSIIRDLFASVRQASATLGVDASLRDSLQAATARLLPLQVGSQGQLLEWSQEFTETDPRHRHASHLYGLYPGWEITPHTNPTLLAAARKSLETRGDEGTGWSKGWKINWWARLLNGDHAHRLVRQLLTYVDPEKGGAGGTYPNLFDAHPPFQIDGNFAGTAGMAEMLLQSHDGALHVLPALPSAWPAGTVTGLRARGGFEVVALRWEQGRLAGLTVRSALGGNLRLRLPQGAQPAAGPTLTPATGRNANAFYQQSAYFGAQAGASVPGATADYDLATKAGKAYTWRW</sequence>
<keyword evidence="1" id="KW-0732">Signal</keyword>
<dbReference type="Proteomes" id="UP001597197">
    <property type="component" value="Unassembled WGS sequence"/>
</dbReference>
<dbReference type="InterPro" id="IPR008928">
    <property type="entry name" value="6-hairpin_glycosidase_sf"/>
</dbReference>
<evidence type="ECO:0000259" key="2">
    <source>
        <dbReference type="Pfam" id="PF14498"/>
    </source>
</evidence>
<dbReference type="Gene3D" id="1.50.10.10">
    <property type="match status" value="1"/>
</dbReference>
<gene>
    <name evidence="5" type="ORF">ACFSDX_11760</name>
</gene>
<dbReference type="InterPro" id="IPR054363">
    <property type="entry name" value="GH95_cat"/>
</dbReference>
<dbReference type="PANTHER" id="PTHR31084:SF0">
    <property type="entry name" value="ALPHA-L-FUCOSIDASE 2"/>
    <property type="match status" value="1"/>
</dbReference>
<accession>A0ABW4QUA3</accession>
<feature type="chain" id="PRO_5046754723" evidence="1">
    <location>
        <begin position="32"/>
        <end position="857"/>
    </location>
</feature>
<dbReference type="InterPro" id="IPR013780">
    <property type="entry name" value="Glyco_hydro_b"/>
</dbReference>
<comment type="caution">
    <text evidence="5">The sequence shown here is derived from an EMBL/GenBank/DDBJ whole genome shotgun (WGS) entry which is preliminary data.</text>
</comment>
<evidence type="ECO:0000313" key="6">
    <source>
        <dbReference type="Proteomes" id="UP001597197"/>
    </source>
</evidence>
<dbReference type="Gene3D" id="2.70.98.50">
    <property type="entry name" value="putative glycoside hydrolase family protein from bacillus halodurans"/>
    <property type="match status" value="1"/>
</dbReference>
<feature type="domain" description="Alpha fucosidase A-like C-terminal" evidence="3">
    <location>
        <begin position="739"/>
        <end position="803"/>
    </location>
</feature>
<dbReference type="GO" id="GO:0016787">
    <property type="term" value="F:hydrolase activity"/>
    <property type="evidence" value="ECO:0007669"/>
    <property type="project" value="UniProtKB-KW"/>
</dbReference>
<dbReference type="Gene3D" id="2.60.40.1180">
    <property type="entry name" value="Golgi alpha-mannosidase II"/>
    <property type="match status" value="1"/>
</dbReference>
<evidence type="ECO:0000256" key="1">
    <source>
        <dbReference type="SAM" id="SignalP"/>
    </source>
</evidence>
<dbReference type="Pfam" id="PF21307">
    <property type="entry name" value="Glyco_hydro_95_C"/>
    <property type="match status" value="1"/>
</dbReference>
<feature type="domain" description="Glycosyl hydrolase family 95 N-terminal" evidence="2">
    <location>
        <begin position="39"/>
        <end position="292"/>
    </location>
</feature>
<dbReference type="InterPro" id="IPR049053">
    <property type="entry name" value="AFCA-like_C"/>
</dbReference>
<protein>
    <submittedName>
        <fullName evidence="5">Glycoside hydrolase N-terminal domain-containing protein</fullName>
    </submittedName>
</protein>
<dbReference type="Pfam" id="PF14498">
    <property type="entry name" value="Glyco_hyd_65N_2"/>
    <property type="match status" value="1"/>
</dbReference>
<keyword evidence="6" id="KW-1185">Reference proteome</keyword>
<dbReference type="InterPro" id="IPR027414">
    <property type="entry name" value="GH95_N_dom"/>
</dbReference>